<accession>A0A1I8A1R8</accession>
<reference evidence="2" key="1">
    <citation type="submission" date="2016-11" db="UniProtKB">
        <authorList>
            <consortium name="WormBaseParasite"/>
        </authorList>
    </citation>
    <scope>IDENTIFICATION</scope>
</reference>
<dbReference type="WBParaSite" id="L893_g31711.t1">
    <property type="protein sequence ID" value="L893_g31711.t1"/>
    <property type="gene ID" value="L893_g31711"/>
</dbReference>
<sequence length="130" mass="14814">MNVDNFLNAESRELRLVSRVSCRSSLSTRQRRFHLRAVTGLHATFTRSARAPFRSNTAFGRKSTTCEVAANQRAGARAYGRRFVSDEPVVGENDTFTLLQRGTVNHYLEHVYDRMSSLKGDSDFEQRDKP</sequence>
<evidence type="ECO:0000313" key="1">
    <source>
        <dbReference type="Proteomes" id="UP000095287"/>
    </source>
</evidence>
<dbReference type="Proteomes" id="UP000095287">
    <property type="component" value="Unplaced"/>
</dbReference>
<evidence type="ECO:0000313" key="2">
    <source>
        <dbReference type="WBParaSite" id="L893_g31711.t1"/>
    </source>
</evidence>
<keyword evidence="1" id="KW-1185">Reference proteome</keyword>
<dbReference type="AlphaFoldDB" id="A0A1I8A1R8"/>
<protein>
    <submittedName>
        <fullName evidence="2">Phosphoribosylaminoimidazolesuccinocarboxamide synthase</fullName>
    </submittedName>
</protein>
<proteinExistence type="predicted"/>
<organism evidence="1 2">
    <name type="scientific">Steinernema glaseri</name>
    <dbReference type="NCBI Taxonomy" id="37863"/>
    <lineage>
        <taxon>Eukaryota</taxon>
        <taxon>Metazoa</taxon>
        <taxon>Ecdysozoa</taxon>
        <taxon>Nematoda</taxon>
        <taxon>Chromadorea</taxon>
        <taxon>Rhabditida</taxon>
        <taxon>Tylenchina</taxon>
        <taxon>Panagrolaimomorpha</taxon>
        <taxon>Strongyloidoidea</taxon>
        <taxon>Steinernematidae</taxon>
        <taxon>Steinernema</taxon>
    </lineage>
</organism>
<name>A0A1I8A1R8_9BILA</name>